<feature type="domain" description="Flavodoxin-like fold" evidence="3">
    <location>
        <begin position="1"/>
        <end position="142"/>
    </location>
</feature>
<keyword evidence="2" id="KW-0560">Oxidoreductase</keyword>
<dbReference type="GO" id="GO:0003955">
    <property type="term" value="F:NAD(P)H dehydrogenase (quinone) activity"/>
    <property type="evidence" value="ECO:0007669"/>
    <property type="project" value="TreeGrafter"/>
</dbReference>
<protein>
    <submittedName>
        <fullName evidence="4">Putative oxidoreductase</fullName>
    </submittedName>
</protein>
<dbReference type="InterPro" id="IPR003680">
    <property type="entry name" value="Flavodoxin_fold"/>
</dbReference>
<dbReference type="GO" id="GO:0005829">
    <property type="term" value="C:cytosol"/>
    <property type="evidence" value="ECO:0007669"/>
    <property type="project" value="TreeGrafter"/>
</dbReference>
<name>A0A6C7EDD5_ILUCY</name>
<dbReference type="KEGG" id="aym:YM304_23240"/>
<gene>
    <name evidence="4" type="ORF">YM304_23240</name>
</gene>
<dbReference type="RefSeq" id="WP_015441885.1">
    <property type="nucleotide sequence ID" value="NC_020520.1"/>
</dbReference>
<dbReference type="InterPro" id="IPR051545">
    <property type="entry name" value="NAD(P)H_dehydrogenase_qn"/>
</dbReference>
<organism evidence="4 5">
    <name type="scientific">Ilumatobacter coccineus (strain NBRC 103263 / KCTC 29153 / YM16-304)</name>
    <dbReference type="NCBI Taxonomy" id="1313172"/>
    <lineage>
        <taxon>Bacteria</taxon>
        <taxon>Bacillati</taxon>
        <taxon>Actinomycetota</taxon>
        <taxon>Acidimicrobiia</taxon>
        <taxon>Acidimicrobiales</taxon>
        <taxon>Ilumatobacteraceae</taxon>
        <taxon>Ilumatobacter</taxon>
    </lineage>
</organism>
<accession>A0A6C7EDD5</accession>
<dbReference type="PANTHER" id="PTHR10204:SF34">
    <property type="entry name" value="NAD(P)H DEHYDROGENASE [QUINONE] 1 ISOFORM 1"/>
    <property type="match status" value="1"/>
</dbReference>
<evidence type="ECO:0000256" key="2">
    <source>
        <dbReference type="ARBA" id="ARBA00023002"/>
    </source>
</evidence>
<evidence type="ECO:0000259" key="3">
    <source>
        <dbReference type="Pfam" id="PF02525"/>
    </source>
</evidence>
<evidence type="ECO:0000313" key="5">
    <source>
        <dbReference type="Proteomes" id="UP000011863"/>
    </source>
</evidence>
<keyword evidence="5" id="KW-1185">Reference proteome</keyword>
<dbReference type="Gene3D" id="3.40.50.360">
    <property type="match status" value="1"/>
</dbReference>
<evidence type="ECO:0000313" key="4">
    <source>
        <dbReference type="EMBL" id="BAN02638.1"/>
    </source>
</evidence>
<dbReference type="Proteomes" id="UP000011863">
    <property type="component" value="Chromosome"/>
</dbReference>
<dbReference type="AlphaFoldDB" id="A0A6C7EDD5"/>
<proteinExistence type="inferred from homology"/>
<dbReference type="Pfam" id="PF02525">
    <property type="entry name" value="Flavodoxin_2"/>
    <property type="match status" value="1"/>
</dbReference>
<dbReference type="OrthoDB" id="9798454at2"/>
<evidence type="ECO:0000256" key="1">
    <source>
        <dbReference type="ARBA" id="ARBA00006252"/>
    </source>
</evidence>
<comment type="similarity">
    <text evidence="1">Belongs to the NAD(P)H dehydrogenase (quinone) family.</text>
</comment>
<dbReference type="EMBL" id="AP012057">
    <property type="protein sequence ID" value="BAN02638.1"/>
    <property type="molecule type" value="Genomic_DNA"/>
</dbReference>
<sequence>MHAAVILAHPNPDSYAHELARRAVSGLSSAGHEVTLLDLAAIGFRAAMSPGERAAYHTDDPIQDPMIEEHARLITSVDAVVFVYPTWWGGLPALLKGWLDRVLVPGVGFRFDDKTGKVRPGLTNVRRIVGITTYGSPRWYVKLINDCGRRSLLRTLRLSCGLKTKTTWLPLYAIDTEDHTGRTEFASSVERTMAGLR</sequence>
<dbReference type="PANTHER" id="PTHR10204">
    <property type="entry name" value="NAD P H OXIDOREDUCTASE-RELATED"/>
    <property type="match status" value="1"/>
</dbReference>
<dbReference type="SUPFAM" id="SSF52218">
    <property type="entry name" value="Flavoproteins"/>
    <property type="match status" value="1"/>
</dbReference>
<dbReference type="InterPro" id="IPR029039">
    <property type="entry name" value="Flavoprotein-like_sf"/>
</dbReference>
<reference evidence="4 5" key="1">
    <citation type="journal article" date="2013" name="Int. J. Syst. Evol. Microbiol.">
        <title>Ilumatobacter nonamiense sp. nov. and Ilumatobacter coccineum sp. nov., isolated from seashore sand.</title>
        <authorList>
            <person name="Matsumoto A."/>
            <person name="Kasai H."/>
            <person name="Matsuo Y."/>
            <person name="Shizuri Y."/>
            <person name="Ichikawa N."/>
            <person name="Fujita N."/>
            <person name="Omura S."/>
            <person name="Takahashi Y."/>
        </authorList>
    </citation>
    <scope>NUCLEOTIDE SEQUENCE [LARGE SCALE GENOMIC DNA]</scope>
    <source>
        <strain evidence="5">NBRC 103263 / KCTC 29153 / YM16-304</strain>
    </source>
</reference>